<dbReference type="Proteomes" id="UP000012174">
    <property type="component" value="Unassembled WGS sequence"/>
</dbReference>
<evidence type="ECO:0000313" key="3">
    <source>
        <dbReference type="Proteomes" id="UP000012174"/>
    </source>
</evidence>
<dbReference type="HOGENOM" id="CLU_598558_0_0_1"/>
<feature type="compositionally biased region" description="Acidic residues" evidence="1">
    <location>
        <begin position="345"/>
        <end position="356"/>
    </location>
</feature>
<feature type="region of interest" description="Disordered" evidence="1">
    <location>
        <begin position="119"/>
        <end position="142"/>
    </location>
</feature>
<reference evidence="3" key="1">
    <citation type="journal article" date="2013" name="Genome Announc.">
        <title>Draft genome sequence of the grapevine dieback fungus Eutypa lata UCR-EL1.</title>
        <authorList>
            <person name="Blanco-Ulate B."/>
            <person name="Rolshausen P.E."/>
            <person name="Cantu D."/>
        </authorList>
    </citation>
    <scope>NUCLEOTIDE SEQUENCE [LARGE SCALE GENOMIC DNA]</scope>
    <source>
        <strain evidence="3">UCR-EL1</strain>
    </source>
</reference>
<feature type="region of interest" description="Disordered" evidence="1">
    <location>
        <begin position="340"/>
        <end position="378"/>
    </location>
</feature>
<keyword evidence="3" id="KW-1185">Reference proteome</keyword>
<gene>
    <name evidence="2" type="ORF">UCREL1_4959</name>
</gene>
<dbReference type="EMBL" id="KB706316">
    <property type="protein sequence ID" value="EMR68019.1"/>
    <property type="molecule type" value="Genomic_DNA"/>
</dbReference>
<proteinExistence type="predicted"/>
<feature type="compositionally biased region" description="Low complexity" evidence="1">
    <location>
        <begin position="182"/>
        <end position="200"/>
    </location>
</feature>
<evidence type="ECO:0000313" key="2">
    <source>
        <dbReference type="EMBL" id="EMR68019.1"/>
    </source>
</evidence>
<accession>M7SNN5</accession>
<feature type="compositionally biased region" description="Basic and acidic residues" evidence="1">
    <location>
        <begin position="126"/>
        <end position="138"/>
    </location>
</feature>
<evidence type="ECO:0000256" key="1">
    <source>
        <dbReference type="SAM" id="MobiDB-lite"/>
    </source>
</evidence>
<sequence length="457" mass="51008">MRNRRYYVYIWDLLLQDFTFVRIEWGQPYRLATTCWPLVAIPPLGAGEPPGLIPYALPPGMPATMAAYPPPMGFPASRARRVDWNLYMDAMLRSSRKLGPDPAPGIVYHFNRAWSASASASTTTAEKQERERGEEGGKRGIPGLEGFDDVLTCLSACHTSRLQALRRAIVNTERSLLQQPDSSATTNASQSALSSTAASSRRIPLHPVRNGVVLDSVFVSHHHHHQRRPCLVYAIAANESDIREPPVPGRDFRPFVGGNAVAARLSDIERCVLGQRLSLTHKGGLGPERFAGELRWAMWWRPEMGARARRPEAGHPLHCPPASILWIYSVLLHHVAMEPAAVTREEEEEEEEDAREEGEGRAGEEETQGEDNETHPDLAECLRGDKDAMYVSGGWYFDLLETGTCRLCRAPLVDALRRRFPDLLDDEGCVDVVILRDRGSVEQPEATIRARSHEIFV</sequence>
<organism evidence="2 3">
    <name type="scientific">Eutypa lata (strain UCR-EL1)</name>
    <name type="common">Grapevine dieback disease fungus</name>
    <name type="synonym">Eutypa armeniacae</name>
    <dbReference type="NCBI Taxonomy" id="1287681"/>
    <lineage>
        <taxon>Eukaryota</taxon>
        <taxon>Fungi</taxon>
        <taxon>Dikarya</taxon>
        <taxon>Ascomycota</taxon>
        <taxon>Pezizomycotina</taxon>
        <taxon>Sordariomycetes</taxon>
        <taxon>Xylariomycetidae</taxon>
        <taxon>Xylariales</taxon>
        <taxon>Diatrypaceae</taxon>
        <taxon>Eutypa</taxon>
    </lineage>
</organism>
<name>M7SNN5_EUTLA</name>
<protein>
    <submittedName>
        <fullName evidence="2">Uncharacterized protein</fullName>
    </submittedName>
</protein>
<dbReference type="KEGG" id="ela:UCREL1_4959"/>
<dbReference type="AlphaFoldDB" id="M7SNN5"/>
<feature type="region of interest" description="Disordered" evidence="1">
    <location>
        <begin position="177"/>
        <end position="200"/>
    </location>
</feature>
<dbReference type="OrthoDB" id="4704570at2759"/>